<dbReference type="PRINTS" id="PR00108">
    <property type="entry name" value="THYMDSNTHASE"/>
</dbReference>
<evidence type="ECO:0000256" key="3">
    <source>
        <dbReference type="ARBA" id="ARBA00022603"/>
    </source>
</evidence>
<dbReference type="GO" id="GO:0006235">
    <property type="term" value="P:dTTP biosynthetic process"/>
    <property type="evidence" value="ECO:0007669"/>
    <property type="project" value="UniProtKB-UniRule"/>
</dbReference>
<feature type="binding site" evidence="6">
    <location>
        <position position="263"/>
    </location>
    <ligand>
        <name>(6R)-5,10-methylene-5,6,7,8-tetrahydrofolate</name>
        <dbReference type="ChEBI" id="CHEBI:15636"/>
    </ligand>
</feature>
<dbReference type="EMBL" id="CP028374">
    <property type="protein sequence ID" value="AXN02259.1"/>
    <property type="molecule type" value="Genomic_DNA"/>
</dbReference>
<dbReference type="GO" id="GO:0006231">
    <property type="term" value="P:dTMP biosynthetic process"/>
    <property type="evidence" value="ECO:0007669"/>
    <property type="project" value="UniProtKB-UniRule"/>
</dbReference>
<keyword evidence="3 6" id="KW-0489">Methyltransferase</keyword>
<organism evidence="9 10">
    <name type="scientific">Candidatus Purcelliella pentastirinorum</name>
    <dbReference type="NCBI Taxonomy" id="472834"/>
    <lineage>
        <taxon>Bacteria</taxon>
        <taxon>Pseudomonadati</taxon>
        <taxon>Pseudomonadota</taxon>
        <taxon>Gammaproteobacteria</taxon>
        <taxon>Enterobacterales</taxon>
        <taxon>Enterobacteriaceae</taxon>
        <taxon>Candidatus Purcelliella</taxon>
    </lineage>
</organism>
<dbReference type="PROSITE" id="PS00091">
    <property type="entry name" value="THYMIDYLATE_SYNTHASE"/>
    <property type="match status" value="1"/>
</dbReference>
<dbReference type="GO" id="GO:0032259">
    <property type="term" value="P:methylation"/>
    <property type="evidence" value="ECO:0007669"/>
    <property type="project" value="UniProtKB-KW"/>
</dbReference>
<feature type="binding site" evidence="6">
    <location>
        <begin position="126"/>
        <end position="127"/>
    </location>
    <ligand>
        <name>dUMP</name>
        <dbReference type="ChEBI" id="CHEBI:246422"/>
        <note>ligand shared between dimeric partners</note>
    </ligand>
</feature>
<dbReference type="GO" id="GO:0004799">
    <property type="term" value="F:thymidylate synthase activity"/>
    <property type="evidence" value="ECO:0007669"/>
    <property type="project" value="UniProtKB-UniRule"/>
</dbReference>
<evidence type="ECO:0000313" key="9">
    <source>
        <dbReference type="EMBL" id="AXN02259.1"/>
    </source>
</evidence>
<dbReference type="GO" id="GO:0005829">
    <property type="term" value="C:cytosol"/>
    <property type="evidence" value="ECO:0007669"/>
    <property type="project" value="TreeGrafter"/>
</dbReference>
<dbReference type="UniPathway" id="UPA00575"/>
<proteinExistence type="inferred from homology"/>
<feature type="binding site" description="in other chain" evidence="6">
    <location>
        <position position="177"/>
    </location>
    <ligand>
        <name>dUMP</name>
        <dbReference type="ChEBI" id="CHEBI:246422"/>
        <note>ligand shared between dimeric partners</note>
    </ligand>
</feature>
<dbReference type="KEGG" id="ppet:C9I82_294"/>
<comment type="pathway">
    <text evidence="6">Pyrimidine metabolism; dTTP biosynthesis.</text>
</comment>
<dbReference type="Proteomes" id="UP000256856">
    <property type="component" value="Chromosome"/>
</dbReference>
<dbReference type="PANTHER" id="PTHR11548">
    <property type="entry name" value="THYMIDYLATE SYNTHASE 1"/>
    <property type="match status" value="1"/>
</dbReference>
<dbReference type="InterPro" id="IPR023451">
    <property type="entry name" value="Thymidate_synth/dCMP_Mease_dom"/>
</dbReference>
<feature type="binding site" evidence="6">
    <location>
        <position position="51"/>
    </location>
    <ligand>
        <name>(6R)-5,10-methylene-5,6,7,8-tetrahydrofolate</name>
        <dbReference type="ChEBI" id="CHEBI:15636"/>
    </ligand>
</feature>
<dbReference type="Gene3D" id="3.30.572.10">
    <property type="entry name" value="Thymidylate synthase/dCMP hydroxymethylase domain"/>
    <property type="match status" value="1"/>
</dbReference>
<dbReference type="EC" id="2.1.1.45" evidence="1 6"/>
<dbReference type="NCBIfam" id="NF002499">
    <property type="entry name" value="PRK01827.1-5"/>
    <property type="match status" value="1"/>
</dbReference>
<keyword evidence="10" id="KW-1185">Reference proteome</keyword>
<protein>
    <recommendedName>
        <fullName evidence="1 6">Thymidylate synthase</fullName>
        <shortName evidence="6">TS</shortName>
        <shortName evidence="6">TSase</shortName>
        <ecNumber evidence="1 6">2.1.1.45</ecNumber>
    </recommendedName>
</protein>
<evidence type="ECO:0000256" key="4">
    <source>
        <dbReference type="ARBA" id="ARBA00022679"/>
    </source>
</evidence>
<dbReference type="InterPro" id="IPR045097">
    <property type="entry name" value="Thymidate_synth/dCMP_Mease"/>
</dbReference>
<dbReference type="InterPro" id="IPR036926">
    <property type="entry name" value="Thymidate_synth/dCMP_Mease_sf"/>
</dbReference>
<evidence type="ECO:0000313" key="10">
    <source>
        <dbReference type="Proteomes" id="UP000256856"/>
    </source>
</evidence>
<comment type="function">
    <text evidence="6">Catalyzes the reductive methylation of 2'-deoxyuridine-5'-monophosphate (dUMP) to 2'-deoxythymidine-5'-monophosphate (dTMP) while utilizing 5,10-methylenetetrahydrofolate (mTHF) as the methyl donor and reductant in the reaction, yielding dihydrofolate (DHF) as a by-product. This enzymatic reaction provides an intracellular de novo source of dTMP, an essential precursor for DNA biosynthesis.</text>
</comment>
<evidence type="ECO:0000256" key="5">
    <source>
        <dbReference type="ARBA" id="ARBA00022727"/>
    </source>
</evidence>
<comment type="subcellular location">
    <subcellularLocation>
        <location evidence="6">Cytoplasm</location>
    </subcellularLocation>
</comment>
<keyword evidence="4 6" id="KW-0808">Transferase</keyword>
<evidence type="ECO:0000259" key="8">
    <source>
        <dbReference type="Pfam" id="PF00303"/>
    </source>
</evidence>
<keyword evidence="2 6" id="KW-0963">Cytoplasm</keyword>
<dbReference type="InterPro" id="IPR000398">
    <property type="entry name" value="Thymidylate_synthase"/>
</dbReference>
<gene>
    <name evidence="6" type="primary">thyA</name>
    <name evidence="9" type="ORF">C9I82_294</name>
</gene>
<dbReference type="NCBIfam" id="TIGR03284">
    <property type="entry name" value="thym_sym"/>
    <property type="match status" value="2"/>
</dbReference>
<dbReference type="FunFam" id="3.30.572.10:FF:000013">
    <property type="entry name" value="Thymidylate synthase"/>
    <property type="match status" value="1"/>
</dbReference>
<dbReference type="NCBIfam" id="NF002497">
    <property type="entry name" value="PRK01827.1-3"/>
    <property type="match status" value="1"/>
</dbReference>
<feature type="binding site" evidence="6">
    <location>
        <position position="169"/>
    </location>
    <ligand>
        <name>(6R)-5,10-methylene-5,6,7,8-tetrahydrofolate</name>
        <dbReference type="ChEBI" id="CHEBI:15636"/>
    </ligand>
</feature>
<sequence>MEQYLKLIKKILNKGSLKYDRTGVGTISIFGYKMIFNLQKGFPLITTKKCNFRSVIYELLWFLTGNTNVKKLNKKNIHIWDNWADKNGNLGPIYGKQWRKWINNNGEQIDQIKNIIKELKTNKDSRRLIVSTWNVGELKEMSLQPCHILFQLYVNKKKLSCQLYQRSCDVFLGLPFNIASYALLIHMFAQQTDLIVDKLIWIGGDTHIYLNHINQIKLQIQRNPKKLPKLEIIRKPFSIFEYKYKDFKIKNYNPYPAIYAKIAI</sequence>
<comment type="similarity">
    <text evidence="6">Belongs to the thymidylate synthase family. Bacterial-type ThyA subfamily.</text>
</comment>
<dbReference type="InterPro" id="IPR020940">
    <property type="entry name" value="Thymidylate_synthase_AS"/>
</dbReference>
<accession>A0A346DZV4</accession>
<feature type="binding site" description="in other chain" evidence="6">
    <location>
        <begin position="207"/>
        <end position="209"/>
    </location>
    <ligand>
        <name>dUMP</name>
        <dbReference type="ChEBI" id="CHEBI:246422"/>
        <note>ligand shared between dimeric partners</note>
    </ligand>
</feature>
<evidence type="ECO:0000256" key="6">
    <source>
        <dbReference type="HAMAP-Rule" id="MF_00008"/>
    </source>
</evidence>
<evidence type="ECO:0000256" key="7">
    <source>
        <dbReference type="PROSITE-ProRule" id="PRU10016"/>
    </source>
</evidence>
<dbReference type="SUPFAM" id="SSF55831">
    <property type="entry name" value="Thymidylate synthase/dCMP hydroxymethylase"/>
    <property type="match status" value="1"/>
</dbReference>
<dbReference type="AlphaFoldDB" id="A0A346DZV4"/>
<feature type="binding site" description="in other chain" evidence="6">
    <location>
        <position position="21"/>
    </location>
    <ligand>
        <name>dUMP</name>
        <dbReference type="ChEBI" id="CHEBI:246422"/>
        <note>ligand shared between dimeric partners</note>
    </ligand>
</feature>
<evidence type="ECO:0000256" key="2">
    <source>
        <dbReference type="ARBA" id="ARBA00022490"/>
    </source>
</evidence>
<feature type="active site" evidence="7">
    <location>
        <position position="146"/>
    </location>
</feature>
<name>A0A346DZV4_9ENTR</name>
<comment type="catalytic activity">
    <reaction evidence="6">
        <text>dUMP + (6R)-5,10-methylene-5,6,7,8-tetrahydrofolate = 7,8-dihydrofolate + dTMP</text>
        <dbReference type="Rhea" id="RHEA:12104"/>
        <dbReference type="ChEBI" id="CHEBI:15636"/>
        <dbReference type="ChEBI" id="CHEBI:57451"/>
        <dbReference type="ChEBI" id="CHEBI:63528"/>
        <dbReference type="ChEBI" id="CHEBI:246422"/>
        <dbReference type="EC" id="2.1.1.45"/>
    </reaction>
</comment>
<dbReference type="CDD" id="cd00351">
    <property type="entry name" value="TS_Pyrimidine_HMase"/>
    <property type="match status" value="1"/>
</dbReference>
<keyword evidence="5 6" id="KW-0545">Nucleotide biosynthesis</keyword>
<comment type="subunit">
    <text evidence="6">Homodimer.</text>
</comment>
<evidence type="ECO:0000256" key="1">
    <source>
        <dbReference type="ARBA" id="ARBA00011947"/>
    </source>
</evidence>
<dbReference type="HAMAP" id="MF_00008">
    <property type="entry name" value="Thymidy_synth_bact"/>
    <property type="match status" value="1"/>
</dbReference>
<feature type="domain" description="Thymidylate synthase/dCMP hydroxymethylase" evidence="8">
    <location>
        <begin position="2"/>
        <end position="264"/>
    </location>
</feature>
<feature type="active site" description="Nucleophile" evidence="6">
    <location>
        <position position="146"/>
    </location>
</feature>
<reference evidence="9 10" key="1">
    <citation type="submission" date="2018-03" db="EMBL/GenBank/DDBJ databases">
        <title>A parallel universe: an anciently diverged bacterial symbiosis in a Hawaiian planthopper (Hemiptera: Cixiidae) reveals rearranged nutritional responsibilities.</title>
        <authorList>
            <person name="Bennett G."/>
            <person name="Mao M."/>
        </authorList>
    </citation>
    <scope>NUCLEOTIDE SEQUENCE [LARGE SCALE GENOMIC DNA]</scope>
    <source>
        <strain evidence="9 10">OLIH</strain>
    </source>
</reference>
<dbReference type="Pfam" id="PF00303">
    <property type="entry name" value="Thymidylat_synt"/>
    <property type="match status" value="1"/>
</dbReference>
<dbReference type="RefSeq" id="WP_115956088.1">
    <property type="nucleotide sequence ID" value="NZ_CP028374.1"/>
</dbReference>
<dbReference type="PANTHER" id="PTHR11548:SF9">
    <property type="entry name" value="THYMIDYLATE SYNTHASE"/>
    <property type="match status" value="1"/>
</dbReference>
<feature type="binding site" description="in other chain" evidence="6">
    <location>
        <begin position="166"/>
        <end position="169"/>
    </location>
    <ligand>
        <name>dUMP</name>
        <dbReference type="ChEBI" id="CHEBI:246422"/>
        <note>ligand shared between dimeric partners</note>
    </ligand>
</feature>
<dbReference type="OrthoDB" id="9774633at2"/>